<dbReference type="Pfam" id="PF02899">
    <property type="entry name" value="Phage_int_SAM_1"/>
    <property type="match status" value="1"/>
</dbReference>
<gene>
    <name evidence="8" type="ORF">IDM49_11575</name>
</gene>
<keyword evidence="2" id="KW-0229">DNA integration</keyword>
<reference evidence="8 9" key="1">
    <citation type="submission" date="2020-09" db="EMBL/GenBank/DDBJ databases">
        <title>Investigation of environmental microbes.</title>
        <authorList>
            <person name="Ou Y."/>
            <person name="Kang Q."/>
        </authorList>
    </citation>
    <scope>NUCLEOTIDE SEQUENCE [LARGE SCALE GENOMIC DNA]</scope>
    <source>
        <strain evidence="8 9">KJZ-14</strain>
        <plasmid evidence="8 9">p1</plasmid>
    </source>
</reference>
<dbReference type="PROSITE" id="PS51900">
    <property type="entry name" value="CB"/>
    <property type="match status" value="1"/>
</dbReference>
<comment type="similarity">
    <text evidence="1">Belongs to the 'phage' integrase family.</text>
</comment>
<dbReference type="InterPro" id="IPR010998">
    <property type="entry name" value="Integrase_recombinase_N"/>
</dbReference>
<evidence type="ECO:0000259" key="6">
    <source>
        <dbReference type="PROSITE" id="PS51898"/>
    </source>
</evidence>
<evidence type="ECO:0000256" key="1">
    <source>
        <dbReference type="ARBA" id="ARBA00008857"/>
    </source>
</evidence>
<dbReference type="EMBL" id="CP062960">
    <property type="protein sequence ID" value="QOW64655.1"/>
    <property type="molecule type" value="Genomic_DNA"/>
</dbReference>
<dbReference type="SUPFAM" id="SSF56349">
    <property type="entry name" value="DNA breaking-rejoining enzymes"/>
    <property type="match status" value="1"/>
</dbReference>
<evidence type="ECO:0000256" key="3">
    <source>
        <dbReference type="ARBA" id="ARBA00023125"/>
    </source>
</evidence>
<sequence length="317" mass="35789">MSGELDLIPSEASELIRADSTEPNFVKHRDLIVSWALSYTSENTQQAYLNDLKIFCTFLDEAQVDLLQVRRTHLDVFSRVHEQYTNSNASVARRLAAISAFYRFLLLEEVIEKSPAEYIRRPTIDPDFTATQALTQREALRLLDAATEHSLRTQTLVDLLLSTGLRISEALNIREADISEGRLLITRKGGKKSAVYLPEHTLKNLRELTATTGQEVENQQNNGASPLMFVTRTGRPWQRSNVDGLLRKLALTASIRKTVSAHVLRHTHATLALEMGVALHHLQDSLGHKDPRTTRRYDHARSRLENSSARVVGTLFE</sequence>
<dbReference type="Pfam" id="PF00589">
    <property type="entry name" value="Phage_integrase"/>
    <property type="match status" value="1"/>
</dbReference>
<geneLocation type="plasmid" evidence="8 9">
    <name>p1</name>
</geneLocation>
<keyword evidence="8" id="KW-0614">Plasmid</keyword>
<dbReference type="AlphaFoldDB" id="A0A7S6WW95"/>
<dbReference type="PROSITE" id="PS51898">
    <property type="entry name" value="TYR_RECOMBINASE"/>
    <property type="match status" value="1"/>
</dbReference>
<dbReference type="GeneID" id="96624874"/>
<accession>A0A7S6WW95</accession>
<dbReference type="InterPro" id="IPR004107">
    <property type="entry name" value="Integrase_SAM-like_N"/>
</dbReference>
<feature type="domain" description="Tyr recombinase" evidence="6">
    <location>
        <begin position="129"/>
        <end position="311"/>
    </location>
</feature>
<name>A0A7S6WW95_9MICC</name>
<dbReference type="KEGG" id="rter:IDM49_11575"/>
<keyword evidence="9" id="KW-1185">Reference proteome</keyword>
<dbReference type="InterPro" id="IPR011010">
    <property type="entry name" value="DNA_brk_join_enz"/>
</dbReference>
<evidence type="ECO:0000256" key="2">
    <source>
        <dbReference type="ARBA" id="ARBA00022908"/>
    </source>
</evidence>
<organism evidence="8 9">
    <name type="scientific">Rothia terrae</name>
    <dbReference type="NCBI Taxonomy" id="396015"/>
    <lineage>
        <taxon>Bacteria</taxon>
        <taxon>Bacillati</taxon>
        <taxon>Actinomycetota</taxon>
        <taxon>Actinomycetes</taxon>
        <taxon>Micrococcales</taxon>
        <taxon>Micrococcaceae</taxon>
        <taxon>Rothia</taxon>
    </lineage>
</organism>
<dbReference type="RefSeq" id="WP_193836701.1">
    <property type="nucleotide sequence ID" value="NZ_CP062960.1"/>
</dbReference>
<evidence type="ECO:0000259" key="7">
    <source>
        <dbReference type="PROSITE" id="PS51900"/>
    </source>
</evidence>
<dbReference type="Gene3D" id="1.10.443.10">
    <property type="entry name" value="Intergrase catalytic core"/>
    <property type="match status" value="1"/>
</dbReference>
<proteinExistence type="inferred from homology"/>
<evidence type="ECO:0000313" key="8">
    <source>
        <dbReference type="EMBL" id="QOW64655.1"/>
    </source>
</evidence>
<keyword evidence="4" id="KW-0233">DNA recombination</keyword>
<dbReference type="Gene3D" id="1.10.150.130">
    <property type="match status" value="1"/>
</dbReference>
<protein>
    <submittedName>
        <fullName evidence="8">Tyrosine-type recombinase/integrase</fullName>
    </submittedName>
</protein>
<evidence type="ECO:0000313" key="9">
    <source>
        <dbReference type="Proteomes" id="UP000516404"/>
    </source>
</evidence>
<keyword evidence="3 5" id="KW-0238">DNA-binding</keyword>
<dbReference type="GO" id="GO:0015074">
    <property type="term" value="P:DNA integration"/>
    <property type="evidence" value="ECO:0007669"/>
    <property type="project" value="UniProtKB-KW"/>
</dbReference>
<dbReference type="InterPro" id="IPR044068">
    <property type="entry name" value="CB"/>
</dbReference>
<dbReference type="InterPro" id="IPR013762">
    <property type="entry name" value="Integrase-like_cat_sf"/>
</dbReference>
<dbReference type="InterPro" id="IPR050090">
    <property type="entry name" value="Tyrosine_recombinase_XerCD"/>
</dbReference>
<dbReference type="InterPro" id="IPR002104">
    <property type="entry name" value="Integrase_catalytic"/>
</dbReference>
<evidence type="ECO:0000256" key="5">
    <source>
        <dbReference type="PROSITE-ProRule" id="PRU01248"/>
    </source>
</evidence>
<dbReference type="PANTHER" id="PTHR30349:SF41">
    <property type="entry name" value="INTEGRASE_RECOMBINASE PROTEIN MJ0367-RELATED"/>
    <property type="match status" value="1"/>
</dbReference>
<dbReference type="CDD" id="cd00397">
    <property type="entry name" value="DNA_BRE_C"/>
    <property type="match status" value="1"/>
</dbReference>
<dbReference type="Proteomes" id="UP000516404">
    <property type="component" value="Plasmid p1"/>
</dbReference>
<dbReference type="PANTHER" id="PTHR30349">
    <property type="entry name" value="PHAGE INTEGRASE-RELATED"/>
    <property type="match status" value="1"/>
</dbReference>
<dbReference type="GO" id="GO:0006310">
    <property type="term" value="P:DNA recombination"/>
    <property type="evidence" value="ECO:0007669"/>
    <property type="project" value="UniProtKB-KW"/>
</dbReference>
<evidence type="ECO:0000256" key="4">
    <source>
        <dbReference type="ARBA" id="ARBA00023172"/>
    </source>
</evidence>
<dbReference type="GO" id="GO:0003677">
    <property type="term" value="F:DNA binding"/>
    <property type="evidence" value="ECO:0007669"/>
    <property type="project" value="UniProtKB-UniRule"/>
</dbReference>
<feature type="domain" description="Core-binding (CB)" evidence="7">
    <location>
        <begin position="26"/>
        <end position="106"/>
    </location>
</feature>